<proteinExistence type="predicted"/>
<dbReference type="GO" id="GO:0006629">
    <property type="term" value="P:lipid metabolic process"/>
    <property type="evidence" value="ECO:0007669"/>
    <property type="project" value="InterPro"/>
</dbReference>
<name>A0A316YZ52_9BASI</name>
<evidence type="ECO:0000259" key="2">
    <source>
        <dbReference type="Pfam" id="PF00487"/>
    </source>
</evidence>
<feature type="domain" description="Fatty acid desaturase" evidence="2">
    <location>
        <begin position="84"/>
        <end position="368"/>
    </location>
</feature>
<dbReference type="EMBL" id="KZ819313">
    <property type="protein sequence ID" value="PWN94481.1"/>
    <property type="molecule type" value="Genomic_DNA"/>
</dbReference>
<feature type="transmembrane region" description="Helical" evidence="1">
    <location>
        <begin position="76"/>
        <end position="100"/>
    </location>
</feature>
<feature type="transmembrane region" description="Helical" evidence="1">
    <location>
        <begin position="246"/>
        <end position="266"/>
    </location>
</feature>
<dbReference type="OrthoDB" id="1461976at2759"/>
<keyword evidence="1" id="KW-1133">Transmembrane helix</keyword>
<dbReference type="Pfam" id="PF00487">
    <property type="entry name" value="FA_desaturase"/>
    <property type="match status" value="1"/>
</dbReference>
<keyword evidence="1" id="KW-0812">Transmembrane</keyword>
<organism evidence="3 4">
    <name type="scientific">Tilletiopsis washingtonensis</name>
    <dbReference type="NCBI Taxonomy" id="58919"/>
    <lineage>
        <taxon>Eukaryota</taxon>
        <taxon>Fungi</taxon>
        <taxon>Dikarya</taxon>
        <taxon>Basidiomycota</taxon>
        <taxon>Ustilaginomycotina</taxon>
        <taxon>Exobasidiomycetes</taxon>
        <taxon>Entylomatales</taxon>
        <taxon>Entylomatales incertae sedis</taxon>
        <taxon>Tilletiopsis</taxon>
    </lineage>
</organism>
<evidence type="ECO:0000256" key="1">
    <source>
        <dbReference type="SAM" id="Phobius"/>
    </source>
</evidence>
<dbReference type="RefSeq" id="XP_025594760.1">
    <property type="nucleotide sequence ID" value="XM_025741108.1"/>
</dbReference>
<dbReference type="GO" id="GO:0016491">
    <property type="term" value="F:oxidoreductase activity"/>
    <property type="evidence" value="ECO:0007669"/>
    <property type="project" value="InterPro"/>
</dbReference>
<evidence type="ECO:0000313" key="3">
    <source>
        <dbReference type="EMBL" id="PWN94481.1"/>
    </source>
</evidence>
<sequence>MADRYSHRHVKPAPDPATLRQFSVPPFSTRELLAAIPTHCSDISTLRSLSYVARDFAMCGAAYVVLHKLSPQLEGYALLALRLAYVAFQGLVFTGIWTLAHEGGHRSLSKTRWVNDAVGFVCHTSLLVPYFPWRIIHARHHAATGHATRDENFVPRSREEKGLKPLRPVGEADAADLPGAPSFGEWLAETMEDAPLANFVTIAIMELLGMPLYLWLNFGGQRHYPFGSGHFLPSAPFFTPAQRSQVLLSDAGLVVVIGALIAWTRATSVATVWWAYGFPYLVCNFNIVLMTFLQHTDPFLPHYSDREWTWSRGALCTIDRSFFGWVGPFFTHSLCETHVVHHISSRIPHYRAHEATAALRAFLGEHYQASPENMLLSLWKNNLHCKTVDPREDVMVRRTDVCVRVPAC</sequence>
<reference evidence="3 4" key="1">
    <citation type="journal article" date="2018" name="Mol. Biol. Evol.">
        <title>Broad Genomic Sampling Reveals a Smut Pathogenic Ancestry of the Fungal Clade Ustilaginomycotina.</title>
        <authorList>
            <person name="Kijpornyongpan T."/>
            <person name="Mondo S.J."/>
            <person name="Barry K."/>
            <person name="Sandor L."/>
            <person name="Lee J."/>
            <person name="Lipzen A."/>
            <person name="Pangilinan J."/>
            <person name="LaButti K."/>
            <person name="Hainaut M."/>
            <person name="Henrissat B."/>
            <person name="Grigoriev I.V."/>
            <person name="Spatafora J.W."/>
            <person name="Aime M.C."/>
        </authorList>
    </citation>
    <scope>NUCLEOTIDE SEQUENCE [LARGE SCALE GENOMIC DNA]</scope>
    <source>
        <strain evidence="3 4">MCA 4186</strain>
    </source>
</reference>
<dbReference type="STRING" id="58919.A0A316YZ52"/>
<gene>
    <name evidence="3" type="ORF">FA09DRAFT_323963</name>
</gene>
<dbReference type="Proteomes" id="UP000245946">
    <property type="component" value="Unassembled WGS sequence"/>
</dbReference>
<keyword evidence="1" id="KW-0472">Membrane</keyword>
<dbReference type="GeneID" id="37268652"/>
<dbReference type="CDD" id="cd03507">
    <property type="entry name" value="Delta12-FADS-like"/>
    <property type="match status" value="1"/>
</dbReference>
<dbReference type="InterPro" id="IPR012171">
    <property type="entry name" value="Fatty_acid_desaturase"/>
</dbReference>
<dbReference type="PANTHER" id="PTHR32100">
    <property type="entry name" value="OMEGA-6 FATTY ACID DESATURASE, CHLOROPLASTIC"/>
    <property type="match status" value="1"/>
</dbReference>
<accession>A0A316YZ52</accession>
<evidence type="ECO:0000313" key="4">
    <source>
        <dbReference type="Proteomes" id="UP000245946"/>
    </source>
</evidence>
<protein>
    <recommendedName>
        <fullName evidence="2">Fatty acid desaturase domain-containing protein</fullName>
    </recommendedName>
</protein>
<dbReference type="AlphaFoldDB" id="A0A316YZ52"/>
<feature type="transmembrane region" description="Helical" evidence="1">
    <location>
        <begin position="272"/>
        <end position="293"/>
    </location>
</feature>
<keyword evidence="4" id="KW-1185">Reference proteome</keyword>
<feature type="transmembrane region" description="Helical" evidence="1">
    <location>
        <begin position="196"/>
        <end position="216"/>
    </location>
</feature>
<dbReference type="InterPro" id="IPR005804">
    <property type="entry name" value="FA_desaturase_dom"/>
</dbReference>